<feature type="transmembrane region" description="Helical" evidence="1">
    <location>
        <begin position="71"/>
        <end position="89"/>
    </location>
</feature>
<sequence>MNVKKSIQNNWKNLLFGALYFLWGSFFLVYKTVNIPKPPILDKFRLLLNLVVLAALLFLILLDWIKDWQKGYYSKILFSGIFLAIAFIVKGHGDGWLSLVMFVFLLASASINFNYILSAFLGFSGLVMMGSFFLSSRGVNILRNFISVRVGNGAIRYSLGFNWVTNPAQLSFFFVVAYVVLRNKKTTYWEMLLLELVSSYIYFYTDTINPFLLTTVLLAYMTFERFRAFKPLFLRVPFFKSVLSYPFALAAALMFMGAMLPQGRVFQLLNRVFNRRFRLSYNGLVEYGIHSFGQRIVFRNQSEQGGFLAGYNYVDSSYIQYTLLYGIFFILFIIVALSLVTKNVVSENNELLAVVLAILAIHAMFDPQLLWLWYSPFAMLIGIKCFNPRQERQRFKWEENLFGLLGPKVKQD</sequence>
<name>A0A4Q7DUS4_9LACO</name>
<keyword evidence="1" id="KW-0472">Membrane</keyword>
<feature type="transmembrane region" description="Helical" evidence="1">
    <location>
        <begin position="318"/>
        <end position="341"/>
    </location>
</feature>
<feature type="transmembrane region" description="Helical" evidence="1">
    <location>
        <begin position="46"/>
        <end position="65"/>
    </location>
</feature>
<evidence type="ECO:0000256" key="1">
    <source>
        <dbReference type="SAM" id="Phobius"/>
    </source>
</evidence>
<organism evidence="2 3">
    <name type="scientific">Lactobacillus delbrueckii</name>
    <dbReference type="NCBI Taxonomy" id="1584"/>
    <lineage>
        <taxon>Bacteria</taxon>
        <taxon>Bacillati</taxon>
        <taxon>Bacillota</taxon>
        <taxon>Bacilli</taxon>
        <taxon>Lactobacillales</taxon>
        <taxon>Lactobacillaceae</taxon>
        <taxon>Lactobacillus</taxon>
    </lineage>
</organism>
<evidence type="ECO:0000313" key="2">
    <source>
        <dbReference type="EMBL" id="RZM15730.1"/>
    </source>
</evidence>
<protein>
    <submittedName>
        <fullName evidence="2">Polymerase</fullName>
    </submittedName>
</protein>
<evidence type="ECO:0000313" key="3">
    <source>
        <dbReference type="Proteomes" id="UP000292818"/>
    </source>
</evidence>
<gene>
    <name evidence="2" type="ORF">LDELB18P1_1628</name>
</gene>
<feature type="transmembrane region" description="Helical" evidence="1">
    <location>
        <begin position="160"/>
        <end position="181"/>
    </location>
</feature>
<feature type="transmembrane region" description="Helical" evidence="1">
    <location>
        <begin position="201"/>
        <end position="221"/>
    </location>
</feature>
<feature type="transmembrane region" description="Helical" evidence="1">
    <location>
        <begin position="242"/>
        <end position="260"/>
    </location>
</feature>
<dbReference type="EMBL" id="SETJ01000074">
    <property type="protein sequence ID" value="RZM15730.1"/>
    <property type="molecule type" value="Genomic_DNA"/>
</dbReference>
<dbReference type="AlphaFoldDB" id="A0A4Q7DUS4"/>
<feature type="transmembrane region" description="Helical" evidence="1">
    <location>
        <begin position="348"/>
        <end position="365"/>
    </location>
</feature>
<feature type="transmembrane region" description="Helical" evidence="1">
    <location>
        <begin position="119"/>
        <end position="139"/>
    </location>
</feature>
<keyword evidence="1" id="KW-0812">Transmembrane</keyword>
<proteinExistence type="predicted"/>
<feature type="transmembrane region" description="Helical" evidence="1">
    <location>
        <begin position="14"/>
        <end position="34"/>
    </location>
</feature>
<keyword evidence="1" id="KW-1133">Transmembrane helix</keyword>
<reference evidence="2 3" key="1">
    <citation type="submission" date="2019-01" db="EMBL/GenBank/DDBJ databases">
        <title>Colonization of the human gut by bovine bacteria present in Parmesan cheese.</title>
        <authorList>
            <person name="Lugli G.A."/>
            <person name="Milani C."/>
        </authorList>
    </citation>
    <scope>NUCLEOTIDE SEQUENCE [LARGE SCALE GENOMIC DNA]</scope>
    <source>
        <strain evidence="2 3">LDELB18P1</strain>
    </source>
</reference>
<dbReference type="RefSeq" id="WP_130137703.1">
    <property type="nucleotide sequence ID" value="NZ_SETJ01000074.1"/>
</dbReference>
<dbReference type="Proteomes" id="UP000292818">
    <property type="component" value="Unassembled WGS sequence"/>
</dbReference>
<comment type="caution">
    <text evidence="2">The sequence shown here is derived from an EMBL/GenBank/DDBJ whole genome shotgun (WGS) entry which is preliminary data.</text>
</comment>
<accession>A0A4Q7DUS4</accession>